<reference evidence="2 4" key="1">
    <citation type="journal article" date="2020" name="Microorganisms">
        <title>Reliable Identification of Environmental Pseudomonas Isolates Using the rpoD Gene.</title>
        <authorList>
            <consortium name="The Broad Institute Genome Sequencing Platform"/>
            <person name="Girard L."/>
            <person name="Lood C."/>
            <person name="Rokni-Zadeh H."/>
            <person name="van Noort V."/>
            <person name="Lavigne R."/>
            <person name="De Mot R."/>
        </authorList>
    </citation>
    <scope>NUCLEOTIDE SEQUENCE</scope>
    <source>
        <strain evidence="2 4">SWRI12</strain>
    </source>
</reference>
<evidence type="ECO:0000313" key="4">
    <source>
        <dbReference type="Proteomes" id="UP000636518"/>
    </source>
</evidence>
<proteinExistence type="predicted"/>
<organism evidence="2">
    <name type="scientific">Pseudomonas zanjanensis</name>
    <dbReference type="NCBI Taxonomy" id="2745496"/>
    <lineage>
        <taxon>Bacteria</taxon>
        <taxon>Pseudomonadati</taxon>
        <taxon>Pseudomonadota</taxon>
        <taxon>Gammaproteobacteria</taxon>
        <taxon>Pseudomonadales</taxon>
        <taxon>Pseudomonadaceae</taxon>
        <taxon>Pseudomonas</taxon>
    </lineage>
</organism>
<dbReference type="RefSeq" id="WP_186707450.1">
    <property type="nucleotide sequence ID" value="NZ_JABWRB020000001.1"/>
</dbReference>
<gene>
    <name evidence="3" type="ORF">HU715_013660</name>
    <name evidence="2" type="ORF">HU715_17895</name>
</gene>
<reference evidence="2" key="2">
    <citation type="submission" date="2020-07" db="EMBL/GenBank/DDBJ databases">
        <authorList>
            <person name="Lood C."/>
            <person name="Girard L."/>
        </authorList>
    </citation>
    <scope>NUCLEOTIDE SEQUENCE</scope>
    <source>
        <strain evidence="2">SWRI12</strain>
    </source>
</reference>
<feature type="transmembrane region" description="Helical" evidence="1">
    <location>
        <begin position="7"/>
        <end position="26"/>
    </location>
</feature>
<protein>
    <submittedName>
        <fullName evidence="2">Uncharacterized protein</fullName>
    </submittedName>
</protein>
<evidence type="ECO:0000256" key="1">
    <source>
        <dbReference type="SAM" id="Phobius"/>
    </source>
</evidence>
<dbReference type="EMBL" id="JABWRB010000023">
    <property type="protein sequence ID" value="MBC3391531.1"/>
    <property type="molecule type" value="Genomic_DNA"/>
</dbReference>
<dbReference type="Proteomes" id="UP000636518">
    <property type="component" value="Unassembled WGS sequence"/>
</dbReference>
<name>A0A923JMB0_9PSED</name>
<dbReference type="AlphaFoldDB" id="A0A923JMB0"/>
<keyword evidence="1" id="KW-1133">Transmembrane helix</keyword>
<keyword evidence="1" id="KW-0472">Membrane</keyword>
<feature type="transmembrane region" description="Helical" evidence="1">
    <location>
        <begin position="38"/>
        <end position="62"/>
    </location>
</feature>
<reference evidence="3" key="3">
    <citation type="submission" date="2021-06" db="EMBL/GenBank/DDBJ databases">
        <title>Updating the genus Pseudomonas: Description of 43 new species and partition of the Pseudomonas putida group.</title>
        <authorList>
            <person name="Girard L."/>
            <person name="Lood C."/>
            <person name="Vandamme P."/>
            <person name="Rokni-Zadeh H."/>
            <person name="Van Noort V."/>
            <person name="Hofte M."/>
            <person name="Lavigne R."/>
            <person name="De Mot R."/>
        </authorList>
    </citation>
    <scope>NUCLEOTIDE SEQUENCE</scope>
    <source>
        <strain evidence="3">SWRI12</strain>
    </source>
</reference>
<keyword evidence="1" id="KW-0812">Transmembrane</keyword>
<accession>A0A923JMB0</accession>
<evidence type="ECO:0000313" key="2">
    <source>
        <dbReference type="EMBL" id="MBC3391531.1"/>
    </source>
</evidence>
<dbReference type="EMBL" id="JABWRB020000001">
    <property type="protein sequence ID" value="MBV4496413.1"/>
    <property type="molecule type" value="Genomic_DNA"/>
</dbReference>
<evidence type="ECO:0000313" key="3">
    <source>
        <dbReference type="EMBL" id="MBV4496413.1"/>
    </source>
</evidence>
<sequence length="68" mass="7505">MSAKKLFEVLIYALLYLLITLLWFVYAAPQMVEHGSDAALITAGFGSMVWLAATACILIYIIQKARPA</sequence>
<comment type="caution">
    <text evidence="2">The sequence shown here is derived from an EMBL/GenBank/DDBJ whole genome shotgun (WGS) entry which is preliminary data.</text>
</comment>
<keyword evidence="4" id="KW-1185">Reference proteome</keyword>